<dbReference type="EMBL" id="CP029553">
    <property type="protein sequence ID" value="AWN45793.1"/>
    <property type="molecule type" value="Genomic_DNA"/>
</dbReference>
<feature type="chain" id="PRO_5016144869" evidence="2">
    <location>
        <begin position="30"/>
        <end position="208"/>
    </location>
</feature>
<accession>A0A2U8WI49</accession>
<proteinExistence type="predicted"/>
<protein>
    <submittedName>
        <fullName evidence="3">Uncharacterized protein</fullName>
    </submittedName>
</protein>
<evidence type="ECO:0000313" key="4">
    <source>
        <dbReference type="Proteomes" id="UP000245444"/>
    </source>
</evidence>
<evidence type="ECO:0000256" key="2">
    <source>
        <dbReference type="SAM" id="SignalP"/>
    </source>
</evidence>
<organism evidence="3 4">
    <name type="scientific">Methylobacterium terrae</name>
    <dbReference type="NCBI Taxonomy" id="2202827"/>
    <lineage>
        <taxon>Bacteria</taxon>
        <taxon>Pseudomonadati</taxon>
        <taxon>Pseudomonadota</taxon>
        <taxon>Alphaproteobacteria</taxon>
        <taxon>Hyphomicrobiales</taxon>
        <taxon>Methylobacteriaceae</taxon>
        <taxon>Methylobacterium</taxon>
    </lineage>
</organism>
<evidence type="ECO:0000256" key="1">
    <source>
        <dbReference type="SAM" id="MobiDB-lite"/>
    </source>
</evidence>
<evidence type="ECO:0000313" key="3">
    <source>
        <dbReference type="EMBL" id="AWN45793.1"/>
    </source>
</evidence>
<keyword evidence="4" id="KW-1185">Reference proteome</keyword>
<feature type="region of interest" description="Disordered" evidence="1">
    <location>
        <begin position="186"/>
        <end position="208"/>
    </location>
</feature>
<dbReference type="OrthoDB" id="7678486at2"/>
<dbReference type="KEGG" id="mtea:DK419_05215"/>
<keyword evidence="2" id="KW-0732">Signal</keyword>
<dbReference type="AlphaFoldDB" id="A0A2U8WI49"/>
<dbReference type="Proteomes" id="UP000245444">
    <property type="component" value="Chromosome"/>
</dbReference>
<gene>
    <name evidence="3" type="ORF">DK419_05215</name>
</gene>
<sequence length="208" mass="21129">MDDRERTVTARCLLSLAVALAALASPVRAQTAAPQDDGNPLINIFKYGGTTKPPEAPPNLDDVYCPLIDITEGGSSLQTMAGGAVRTQIRLGQISRACRPSPDGSTVVTVGVQGVVLLGPGGAPGRFAAPVTVTVKNGTQVIARRSHQGVATISPGQASGTFTVVEEGFTVPAALAKDFEIEVGLGAASKPARAPRRKPAAAAPPADG</sequence>
<name>A0A2U8WI49_9HYPH</name>
<feature type="signal peptide" evidence="2">
    <location>
        <begin position="1"/>
        <end position="29"/>
    </location>
</feature>
<reference evidence="3 4" key="1">
    <citation type="submission" date="2018-05" db="EMBL/GenBank/DDBJ databases">
        <title>Complete Genome Sequence of Methylobacterium sp. 17Sr1-28.</title>
        <authorList>
            <person name="Srinivasan S."/>
        </authorList>
    </citation>
    <scope>NUCLEOTIDE SEQUENCE [LARGE SCALE GENOMIC DNA]</scope>
    <source>
        <strain evidence="3 4">17Sr1-28</strain>
    </source>
</reference>